<dbReference type="Pfam" id="PF13247">
    <property type="entry name" value="Fer4_11"/>
    <property type="match status" value="1"/>
</dbReference>
<dbReference type="Gene3D" id="3.30.70.20">
    <property type="match status" value="2"/>
</dbReference>
<dbReference type="SUPFAM" id="SSF54862">
    <property type="entry name" value="4Fe-4S ferredoxins"/>
    <property type="match status" value="1"/>
</dbReference>
<dbReference type="PROSITE" id="PS51379">
    <property type="entry name" value="4FE4S_FER_2"/>
    <property type="match status" value="2"/>
</dbReference>
<evidence type="ECO:0000256" key="1">
    <source>
        <dbReference type="ARBA" id="ARBA00022485"/>
    </source>
</evidence>
<dbReference type="PANTHER" id="PTHR42859">
    <property type="entry name" value="OXIDOREDUCTASE"/>
    <property type="match status" value="1"/>
</dbReference>
<evidence type="ECO:0000256" key="4">
    <source>
        <dbReference type="ARBA" id="ARBA00023014"/>
    </source>
</evidence>
<evidence type="ECO:0000313" key="7">
    <source>
        <dbReference type="Proteomes" id="UP000316416"/>
    </source>
</evidence>
<organism evidence="6 7">
    <name type="scientific">Shewanella eurypsychrophilus</name>
    <dbReference type="NCBI Taxonomy" id="2593656"/>
    <lineage>
        <taxon>Bacteria</taxon>
        <taxon>Pseudomonadati</taxon>
        <taxon>Pseudomonadota</taxon>
        <taxon>Gammaproteobacteria</taxon>
        <taxon>Alteromonadales</taxon>
        <taxon>Shewanellaceae</taxon>
        <taxon>Shewanella</taxon>
    </lineage>
</organism>
<dbReference type="Pfam" id="PF00037">
    <property type="entry name" value="Fer4"/>
    <property type="match status" value="1"/>
</dbReference>
<dbReference type="InterPro" id="IPR050294">
    <property type="entry name" value="RnfB_subfamily"/>
</dbReference>
<keyword evidence="3" id="KW-0408">Iron</keyword>
<dbReference type="CDD" id="cd10554">
    <property type="entry name" value="HycB_like"/>
    <property type="match status" value="1"/>
</dbReference>
<keyword evidence="2" id="KW-0479">Metal-binding</keyword>
<name>A0ABX6V4M2_9GAMM</name>
<dbReference type="Proteomes" id="UP000316416">
    <property type="component" value="Chromosome"/>
</dbReference>
<gene>
    <name evidence="6" type="ORF">FM038_008685</name>
</gene>
<dbReference type="InterPro" id="IPR017900">
    <property type="entry name" value="4Fe4S_Fe_S_CS"/>
</dbReference>
<evidence type="ECO:0000256" key="2">
    <source>
        <dbReference type="ARBA" id="ARBA00022723"/>
    </source>
</evidence>
<evidence type="ECO:0000256" key="3">
    <source>
        <dbReference type="ARBA" id="ARBA00023004"/>
    </source>
</evidence>
<keyword evidence="4" id="KW-0411">Iron-sulfur</keyword>
<evidence type="ECO:0000259" key="5">
    <source>
        <dbReference type="PROSITE" id="PS51379"/>
    </source>
</evidence>
<feature type="domain" description="4Fe-4S ferredoxin-type" evidence="5">
    <location>
        <begin position="2"/>
        <end position="36"/>
    </location>
</feature>
<accession>A0ABX6V4M2</accession>
<dbReference type="InterPro" id="IPR017896">
    <property type="entry name" value="4Fe4S_Fe-S-bd"/>
</dbReference>
<keyword evidence="7" id="KW-1185">Reference proteome</keyword>
<keyword evidence="1" id="KW-0004">4Fe-4S</keyword>
<evidence type="ECO:0000313" key="6">
    <source>
        <dbReference type="EMBL" id="QPG57509.1"/>
    </source>
</evidence>
<dbReference type="EMBL" id="CP045503">
    <property type="protein sequence ID" value="QPG57509.1"/>
    <property type="molecule type" value="Genomic_DNA"/>
</dbReference>
<sequence length="209" mass="21904">MNSFLIADPKLCIGCGTCMAACSTVHKSKGLQIKPRLTVMRHLSATAPVMCRHCEDAPCATVCPVKAITQEEGKVLLNETICVGCTLCAIACPFGAISLDGSRPIAMANSYDVYIPSDIHSSNPSTSTPSCFGKDILAWEPGVKSIAIKCDLCHNQPDGPACVAACPTQAIFLAKESSLENVSQQKRQQAATSAAQVNLSSTGMGGQEL</sequence>
<proteinExistence type="predicted"/>
<protein>
    <submittedName>
        <fullName evidence="6">4Fe-4S dicluster domain-containing protein</fullName>
    </submittedName>
</protein>
<dbReference type="PANTHER" id="PTHR42859:SF16">
    <property type="entry name" value="FORMATE HYDROGENLYASE SUBUNIT 2-RELATED"/>
    <property type="match status" value="1"/>
</dbReference>
<dbReference type="RefSeq" id="WP_142872870.1">
    <property type="nucleotide sequence ID" value="NZ_CP045503.2"/>
</dbReference>
<feature type="domain" description="4Fe-4S ferredoxin-type" evidence="5">
    <location>
        <begin position="73"/>
        <end position="102"/>
    </location>
</feature>
<reference evidence="6" key="1">
    <citation type="submission" date="2021-07" db="EMBL/GenBank/DDBJ databases">
        <title>Shewanella sp. YLB-07 whole genome sequence.</title>
        <authorList>
            <person name="Yu L."/>
        </authorList>
    </citation>
    <scope>NUCLEOTIDE SEQUENCE</scope>
    <source>
        <strain evidence="6">YLB-08</strain>
    </source>
</reference>
<dbReference type="PROSITE" id="PS00198">
    <property type="entry name" value="4FE4S_FER_1"/>
    <property type="match status" value="1"/>
</dbReference>